<evidence type="ECO:0000259" key="2">
    <source>
        <dbReference type="Pfam" id="PF01979"/>
    </source>
</evidence>
<dbReference type="Gene3D" id="2.120.10.30">
    <property type="entry name" value="TolB, C-terminal domain"/>
    <property type="match status" value="3"/>
</dbReference>
<evidence type="ECO:0000313" key="3">
    <source>
        <dbReference type="EMBL" id="MBC3790451.1"/>
    </source>
</evidence>
<protein>
    <submittedName>
        <fullName evidence="3">Tol biopolymer transport system component/imidazolonepropionase-like amidohydrolase</fullName>
    </submittedName>
</protein>
<dbReference type="InterPro" id="IPR011659">
    <property type="entry name" value="WD40"/>
</dbReference>
<sequence>MKNITLPSATIAYWLIGLLQVMQPQLSRAGNADSLRVTVTEGTNMAADLSPDKKQIAMDLQGTIWLVPATGGLAKPITDALGDCRQPSWSPDGSQIAFHAFWDGRYHLWTVSKTGGKPRQLTTGIYDDREPHWSPDSKRIVFASDRGGNYDIWQLTVADGKLTQLTTDSGNDFNPSFSPNGREIAFVSDRTDAPGLYVITPGSAEKLISASKAKLAGPAWQPDGSHLVYNALTKAQSGLETAALTDSKTAWLTEAAEDVFPFRASWLSSDEYLYTADGLLKRRKIGSRSAQTIPFQAVIALPRTTYKRKTYDFNSTKPQAVLGIKGPVISPDGKQIAFAALGDIWLLTKGNKIPKALTNGPAMDVEPTWSPDGTKLAYVSDRNGNMDVWIRDLKTGQEKVLADMAEDLNFPTWSPDGSKVAFYQGDPRNAWGRSTLYTADVTYTADATAPKTTKVHESLFVPSQASWSADGRTIAVSALHPYSSRYREGVSEVLLISLDGKNDRYVSPAPAHSLGTRSKNGPVWSPDGSRMAYILDGQLWITTVSSDGTPTGTPVQLTTEQAEAPTWTGDSKSLLFLATNLLKQVTVSDKQTETIPMTLNWQISQPNQSLVIHAGRLFDGKSGTYRQNVDILVDNNRIKAIEPHRAGRTGTLIDASTKTVMPGLFEMHTHQHSMVGEKIGRLWLSYGITSVREPGADPYDALERKESWASGVRPGPRQFFTGGLTDGTRIYYGAATSINSDEQLDRELNRAVQLGYDLIKTYVRMPDAMQQRITTFAHAHGIPVSSHEIFPAMRYDVDAVEHIGGTSRRGYSPKITAMNRSYQDVIQLLAKSGMNITPTASLQGGFFVAASKDPAFYENRQYKAFYSEDYSNALQAGAAQMTKISPGYLANYSNLQKSVKALIAAGAHVTTGTDSPFVPYGLSLHTELQTFVDAGLSPYEALRSATLWAAETVGASKDLGSIEPGKLADLVIVNGDPLTNIKDALNVEQVIRNGAVLSIETLLKQP</sequence>
<dbReference type="SUPFAM" id="SSF69304">
    <property type="entry name" value="Tricorn protease N-terminal domain"/>
    <property type="match status" value="1"/>
</dbReference>
<dbReference type="Pfam" id="PF07676">
    <property type="entry name" value="PD40"/>
    <property type="match status" value="4"/>
</dbReference>
<dbReference type="EMBL" id="VFIA01000004">
    <property type="protein sequence ID" value="MBC3790451.1"/>
    <property type="molecule type" value="Genomic_DNA"/>
</dbReference>
<dbReference type="InterPro" id="IPR011042">
    <property type="entry name" value="6-blade_b-propeller_TolB-like"/>
</dbReference>
<dbReference type="Gene3D" id="2.30.40.10">
    <property type="entry name" value="Urease, subunit C, domain 1"/>
    <property type="match status" value="1"/>
</dbReference>
<reference evidence="3 4" key="1">
    <citation type="submission" date="2019-06" db="EMBL/GenBank/DDBJ databases">
        <title>Spirosoma utsteinense sp. nov. isolated from Antarctic ice-free soils.</title>
        <authorList>
            <person name="Tahon G."/>
        </authorList>
    </citation>
    <scope>NUCLEOTIDE SEQUENCE [LARGE SCALE GENOMIC DNA]</scope>
    <source>
        <strain evidence="3 4">LMG 31447</strain>
    </source>
</reference>
<dbReference type="InterPro" id="IPR032466">
    <property type="entry name" value="Metal_Hydrolase"/>
</dbReference>
<dbReference type="Pfam" id="PF01979">
    <property type="entry name" value="Amidohydro_1"/>
    <property type="match status" value="1"/>
</dbReference>
<dbReference type="Proteomes" id="UP000700732">
    <property type="component" value="Unassembled WGS sequence"/>
</dbReference>
<organism evidence="3 4">
    <name type="scientific">Spirosoma utsteinense</name>
    <dbReference type="NCBI Taxonomy" id="2585773"/>
    <lineage>
        <taxon>Bacteria</taxon>
        <taxon>Pseudomonadati</taxon>
        <taxon>Bacteroidota</taxon>
        <taxon>Cytophagia</taxon>
        <taxon>Cytophagales</taxon>
        <taxon>Cytophagaceae</taxon>
        <taxon>Spirosoma</taxon>
    </lineage>
</organism>
<dbReference type="PANTHER" id="PTHR36842:SF1">
    <property type="entry name" value="PROTEIN TOLB"/>
    <property type="match status" value="1"/>
</dbReference>
<name>A0ABR6W2X8_9BACT</name>
<proteinExistence type="inferred from homology"/>
<dbReference type="Pfam" id="PF26549">
    <property type="entry name" value="Tricorn_N"/>
    <property type="match status" value="1"/>
</dbReference>
<evidence type="ECO:0000256" key="1">
    <source>
        <dbReference type="ARBA" id="ARBA00009820"/>
    </source>
</evidence>
<dbReference type="InterPro" id="IPR011059">
    <property type="entry name" value="Metal-dep_hydrolase_composite"/>
</dbReference>
<dbReference type="RefSeq" id="WP_235985541.1">
    <property type="nucleotide sequence ID" value="NZ_VFIA01000004.1"/>
</dbReference>
<dbReference type="SUPFAM" id="SSF51556">
    <property type="entry name" value="Metallo-dependent hydrolases"/>
    <property type="match status" value="1"/>
</dbReference>
<comment type="similarity">
    <text evidence="1">Belongs to the TolB family.</text>
</comment>
<dbReference type="InterPro" id="IPR006680">
    <property type="entry name" value="Amidohydro-rel"/>
</dbReference>
<accession>A0ABR6W2X8</accession>
<evidence type="ECO:0000313" key="4">
    <source>
        <dbReference type="Proteomes" id="UP000700732"/>
    </source>
</evidence>
<feature type="domain" description="Amidohydrolase-related" evidence="2">
    <location>
        <begin position="659"/>
        <end position="996"/>
    </location>
</feature>
<dbReference type="Gene3D" id="3.20.20.140">
    <property type="entry name" value="Metal-dependent hydrolases"/>
    <property type="match status" value="1"/>
</dbReference>
<dbReference type="SUPFAM" id="SSF82171">
    <property type="entry name" value="DPP6 N-terminal domain-like"/>
    <property type="match status" value="1"/>
</dbReference>
<gene>
    <name evidence="3" type="ORF">FH603_941</name>
</gene>
<dbReference type="SUPFAM" id="SSF51338">
    <property type="entry name" value="Composite domain of metallo-dependent hydrolases"/>
    <property type="match status" value="1"/>
</dbReference>
<keyword evidence="4" id="KW-1185">Reference proteome</keyword>
<dbReference type="PANTHER" id="PTHR36842">
    <property type="entry name" value="PROTEIN TOLB HOMOLOG"/>
    <property type="match status" value="1"/>
</dbReference>
<comment type="caution">
    <text evidence="3">The sequence shown here is derived from an EMBL/GenBank/DDBJ whole genome shotgun (WGS) entry which is preliminary data.</text>
</comment>